<sequence>MEVFVPNKTDRIITHLKKCTHFMKQTIPKKKEKVFNLSNDEQSNHQTLSGPTLEVAVSEYDRGMFEALQKDSISVTLMFNGWMNINNEQLIGTMLVTSVGKPYIWKVTDISMERESYTKIVRSHTL</sequence>
<evidence type="ECO:0000313" key="2">
    <source>
        <dbReference type="Proteomes" id="UP000789759"/>
    </source>
</evidence>
<keyword evidence="2" id="KW-1185">Reference proteome</keyword>
<reference evidence="1" key="1">
    <citation type="submission" date="2021-06" db="EMBL/GenBank/DDBJ databases">
        <authorList>
            <person name="Kallberg Y."/>
            <person name="Tangrot J."/>
            <person name="Rosling A."/>
        </authorList>
    </citation>
    <scope>NUCLEOTIDE SEQUENCE</scope>
    <source>
        <strain evidence="1">FL966</strain>
    </source>
</reference>
<evidence type="ECO:0000313" key="1">
    <source>
        <dbReference type="EMBL" id="CAG8465194.1"/>
    </source>
</evidence>
<dbReference type="OrthoDB" id="2411751at2759"/>
<gene>
    <name evidence="1" type="ORF">CPELLU_LOCUS809</name>
</gene>
<dbReference type="Proteomes" id="UP000789759">
    <property type="component" value="Unassembled WGS sequence"/>
</dbReference>
<organism evidence="1 2">
    <name type="scientific">Cetraspora pellucida</name>
    <dbReference type="NCBI Taxonomy" id="1433469"/>
    <lineage>
        <taxon>Eukaryota</taxon>
        <taxon>Fungi</taxon>
        <taxon>Fungi incertae sedis</taxon>
        <taxon>Mucoromycota</taxon>
        <taxon>Glomeromycotina</taxon>
        <taxon>Glomeromycetes</taxon>
        <taxon>Diversisporales</taxon>
        <taxon>Gigasporaceae</taxon>
        <taxon>Cetraspora</taxon>
    </lineage>
</organism>
<dbReference type="EMBL" id="CAJVQA010000260">
    <property type="protein sequence ID" value="CAG8465194.1"/>
    <property type="molecule type" value="Genomic_DNA"/>
</dbReference>
<dbReference type="AlphaFoldDB" id="A0A9N8VYV9"/>
<proteinExistence type="predicted"/>
<accession>A0A9N8VYV9</accession>
<comment type="caution">
    <text evidence="1">The sequence shown here is derived from an EMBL/GenBank/DDBJ whole genome shotgun (WGS) entry which is preliminary data.</text>
</comment>
<name>A0A9N8VYV9_9GLOM</name>
<protein>
    <submittedName>
        <fullName evidence="1">8657_t:CDS:1</fullName>
    </submittedName>
</protein>